<sequence>MHIAGRNTSRSFLFCLAAFIMATIDLHCSGITRASLPHFFPCIRQLRKNGAALCSAYLPTIGVMDATFMKTCRLKISFDAWHVAKISARKLHLWGFHFPVGTGLIFPSSVTLHFVRKM</sequence>
<keyword evidence="1" id="KW-0732">Signal</keyword>
<feature type="signal peptide" evidence="1">
    <location>
        <begin position="1"/>
        <end position="28"/>
    </location>
</feature>
<evidence type="ECO:0008006" key="4">
    <source>
        <dbReference type="Google" id="ProtNLM"/>
    </source>
</evidence>
<feature type="chain" id="PRO_5040421910" description="Secreted protein" evidence="1">
    <location>
        <begin position="29"/>
        <end position="118"/>
    </location>
</feature>
<evidence type="ECO:0000313" key="3">
    <source>
        <dbReference type="Proteomes" id="UP000807469"/>
    </source>
</evidence>
<reference evidence="2" key="1">
    <citation type="submission" date="2020-11" db="EMBL/GenBank/DDBJ databases">
        <authorList>
            <consortium name="DOE Joint Genome Institute"/>
            <person name="Ahrendt S."/>
            <person name="Riley R."/>
            <person name="Andreopoulos W."/>
            <person name="Labutti K."/>
            <person name="Pangilinan J."/>
            <person name="Ruiz-Duenas F.J."/>
            <person name="Barrasa J.M."/>
            <person name="Sanchez-Garcia M."/>
            <person name="Camarero S."/>
            <person name="Miyauchi S."/>
            <person name="Serrano A."/>
            <person name="Linde D."/>
            <person name="Babiker R."/>
            <person name="Drula E."/>
            <person name="Ayuso-Fernandez I."/>
            <person name="Pacheco R."/>
            <person name="Padilla G."/>
            <person name="Ferreira P."/>
            <person name="Barriuso J."/>
            <person name="Kellner H."/>
            <person name="Castanera R."/>
            <person name="Alfaro M."/>
            <person name="Ramirez L."/>
            <person name="Pisabarro A.G."/>
            <person name="Kuo A."/>
            <person name="Tritt A."/>
            <person name="Lipzen A."/>
            <person name="He G."/>
            <person name="Yan M."/>
            <person name="Ng V."/>
            <person name="Cullen D."/>
            <person name="Martin F."/>
            <person name="Rosso M.-N."/>
            <person name="Henrissat B."/>
            <person name="Hibbett D."/>
            <person name="Martinez A.T."/>
            <person name="Grigoriev I.V."/>
        </authorList>
    </citation>
    <scope>NUCLEOTIDE SEQUENCE</scope>
    <source>
        <strain evidence="2">CIRM-BRFM 674</strain>
    </source>
</reference>
<gene>
    <name evidence="2" type="ORF">BDN70DRAFT_358086</name>
</gene>
<organism evidence="2 3">
    <name type="scientific">Pholiota conissans</name>
    <dbReference type="NCBI Taxonomy" id="109636"/>
    <lineage>
        <taxon>Eukaryota</taxon>
        <taxon>Fungi</taxon>
        <taxon>Dikarya</taxon>
        <taxon>Basidiomycota</taxon>
        <taxon>Agaricomycotina</taxon>
        <taxon>Agaricomycetes</taxon>
        <taxon>Agaricomycetidae</taxon>
        <taxon>Agaricales</taxon>
        <taxon>Agaricineae</taxon>
        <taxon>Strophariaceae</taxon>
        <taxon>Pholiota</taxon>
    </lineage>
</organism>
<accession>A0A9P5ZBP6</accession>
<dbReference type="AlphaFoldDB" id="A0A9P5ZBP6"/>
<dbReference type="Proteomes" id="UP000807469">
    <property type="component" value="Unassembled WGS sequence"/>
</dbReference>
<dbReference type="EMBL" id="MU155158">
    <property type="protein sequence ID" value="KAF9483001.1"/>
    <property type="molecule type" value="Genomic_DNA"/>
</dbReference>
<evidence type="ECO:0000313" key="2">
    <source>
        <dbReference type="EMBL" id="KAF9483001.1"/>
    </source>
</evidence>
<keyword evidence="3" id="KW-1185">Reference proteome</keyword>
<proteinExistence type="predicted"/>
<comment type="caution">
    <text evidence="2">The sequence shown here is derived from an EMBL/GenBank/DDBJ whole genome shotgun (WGS) entry which is preliminary data.</text>
</comment>
<evidence type="ECO:0000256" key="1">
    <source>
        <dbReference type="SAM" id="SignalP"/>
    </source>
</evidence>
<name>A0A9P5ZBP6_9AGAR</name>
<protein>
    <recommendedName>
        <fullName evidence="4">Secreted protein</fullName>
    </recommendedName>
</protein>